<dbReference type="SUPFAM" id="SSF53474">
    <property type="entry name" value="alpha/beta-Hydrolases"/>
    <property type="match status" value="1"/>
</dbReference>
<dbReference type="InterPro" id="IPR000073">
    <property type="entry name" value="AB_hydrolase_1"/>
</dbReference>
<dbReference type="PRINTS" id="PR00412">
    <property type="entry name" value="EPOXHYDRLASE"/>
</dbReference>
<evidence type="ECO:0000313" key="4">
    <source>
        <dbReference type="Proteomes" id="UP000247118"/>
    </source>
</evidence>
<dbReference type="PANTHER" id="PTHR43329">
    <property type="entry name" value="EPOXIDE HYDROLASE"/>
    <property type="match status" value="1"/>
</dbReference>
<dbReference type="InterPro" id="IPR029058">
    <property type="entry name" value="AB_hydrolase_fold"/>
</dbReference>
<dbReference type="EMBL" id="CP029604">
    <property type="protein sequence ID" value="AWO82492.1"/>
    <property type="molecule type" value="Genomic_DNA"/>
</dbReference>
<dbReference type="GO" id="GO:0016787">
    <property type="term" value="F:hydrolase activity"/>
    <property type="evidence" value="ECO:0007669"/>
    <property type="project" value="UniProtKB-KW"/>
</dbReference>
<dbReference type="PRINTS" id="PR00111">
    <property type="entry name" value="ABHYDROLASE"/>
</dbReference>
<dbReference type="Pfam" id="PF00561">
    <property type="entry name" value="Abhydrolase_1"/>
    <property type="match status" value="1"/>
</dbReference>
<dbReference type="KEGG" id="gta:BCM27_02100"/>
<protein>
    <submittedName>
        <fullName evidence="3">Epoxide hydrolase</fullName>
    </submittedName>
</protein>
<sequence length="280" mass="31664">MDTFTTDGLIFEVTDLGADDDPTVVLLHGFPQDRTAWDAVGQSLARRGFRVLIPNLRGYSPEACPRPVSRYGLPRLVADIIALLDAAEVDSAHVVGHDWGGALVWTMRRTHPHRLRTATIVSTPHPQALAWGMTRTKQALKSWYMLALTLPAAPEYVLTRHLARFLERSGLSEDRASHYQQRLKRRGAARGAVNWYRRMLFEMLRPPKHPRPPSSHQKVPTVYIYGRDDPFFSRAVMRKTAEVARGVDVREMRGGHWLPESEPDALLHSIVRQVLNVSAD</sequence>
<dbReference type="AlphaFoldDB" id="A0AAD0NVS2"/>
<organism evidence="3 4">
    <name type="scientific">Gordonia terrae</name>
    <dbReference type="NCBI Taxonomy" id="2055"/>
    <lineage>
        <taxon>Bacteria</taxon>
        <taxon>Bacillati</taxon>
        <taxon>Actinomycetota</taxon>
        <taxon>Actinomycetes</taxon>
        <taxon>Mycobacteriales</taxon>
        <taxon>Gordoniaceae</taxon>
        <taxon>Gordonia</taxon>
    </lineage>
</organism>
<proteinExistence type="predicted"/>
<reference evidence="3 4" key="1">
    <citation type="submission" date="2018-05" db="EMBL/GenBank/DDBJ databases">
        <title>Complete genome sequence of Gordonia terrae NRRL B-16283.</title>
        <authorList>
            <person name="Garlena R.A."/>
            <person name="Russell D.A."/>
            <person name="Hatfull G.F."/>
        </authorList>
    </citation>
    <scope>NUCLEOTIDE SEQUENCE [LARGE SCALE GENOMIC DNA]</scope>
    <source>
        <strain evidence="3 4">NRRL B-16283</strain>
    </source>
</reference>
<evidence type="ECO:0000313" key="3">
    <source>
        <dbReference type="EMBL" id="AWO82492.1"/>
    </source>
</evidence>
<dbReference type="GeneID" id="32686519"/>
<dbReference type="Gene3D" id="3.40.50.1820">
    <property type="entry name" value="alpha/beta hydrolase"/>
    <property type="match status" value="1"/>
</dbReference>
<dbReference type="RefSeq" id="WP_004021539.1">
    <property type="nucleotide sequence ID" value="NZ_CABEIC010000002.1"/>
</dbReference>
<feature type="domain" description="AB hydrolase-1" evidence="2">
    <location>
        <begin position="22"/>
        <end position="262"/>
    </location>
</feature>
<evidence type="ECO:0000256" key="1">
    <source>
        <dbReference type="ARBA" id="ARBA00022801"/>
    </source>
</evidence>
<keyword evidence="1 3" id="KW-0378">Hydrolase</keyword>
<dbReference type="Proteomes" id="UP000247118">
    <property type="component" value="Chromosome"/>
</dbReference>
<accession>A0AAD0NVS2</accession>
<name>A0AAD0NVS2_9ACTN</name>
<evidence type="ECO:0000259" key="2">
    <source>
        <dbReference type="Pfam" id="PF00561"/>
    </source>
</evidence>
<dbReference type="InterPro" id="IPR000639">
    <property type="entry name" value="Epox_hydrolase-like"/>
</dbReference>
<gene>
    <name evidence="3" type="ORF">DLJ61_02110</name>
</gene>